<dbReference type="GO" id="GO:0005544">
    <property type="term" value="F:calcium-dependent phospholipid binding"/>
    <property type="evidence" value="ECO:0007669"/>
    <property type="project" value="InterPro"/>
</dbReference>
<dbReference type="Gene3D" id="1.10.220.10">
    <property type="entry name" value="Annexin"/>
    <property type="match status" value="2"/>
</dbReference>
<name>A0A0B7BZQ8_9EUPU</name>
<dbReference type="SUPFAM" id="SSF47874">
    <property type="entry name" value="Annexin"/>
    <property type="match status" value="1"/>
</dbReference>
<dbReference type="EMBL" id="HACG01051546">
    <property type="protein sequence ID" value="CEK98417.1"/>
    <property type="molecule type" value="Transcribed_RNA"/>
</dbReference>
<dbReference type="Pfam" id="PF00191">
    <property type="entry name" value="Annexin"/>
    <property type="match status" value="2"/>
</dbReference>
<dbReference type="GO" id="GO:0001786">
    <property type="term" value="F:phosphatidylserine binding"/>
    <property type="evidence" value="ECO:0007669"/>
    <property type="project" value="TreeGrafter"/>
</dbReference>
<reference evidence="4" key="1">
    <citation type="submission" date="2014-12" db="EMBL/GenBank/DDBJ databases">
        <title>Insight into the proteome of Arion vulgaris.</title>
        <authorList>
            <person name="Aradska J."/>
            <person name="Bulat T."/>
            <person name="Smidak R."/>
            <person name="Sarate P."/>
            <person name="Gangsoo J."/>
            <person name="Sialana F."/>
            <person name="Bilban M."/>
            <person name="Lubec G."/>
        </authorList>
    </citation>
    <scope>NUCLEOTIDE SEQUENCE</scope>
    <source>
        <tissue evidence="4">Skin</tissue>
    </source>
</reference>
<evidence type="ECO:0000256" key="3">
    <source>
        <dbReference type="ARBA" id="ARBA00023216"/>
    </source>
</evidence>
<comment type="similarity">
    <text evidence="1">Belongs to the annexin family.</text>
</comment>
<dbReference type="InterPro" id="IPR018502">
    <property type="entry name" value="Annexin_repeat"/>
</dbReference>
<dbReference type="PANTHER" id="PTHR10502">
    <property type="entry name" value="ANNEXIN"/>
    <property type="match status" value="1"/>
</dbReference>
<keyword evidence="2" id="KW-0677">Repeat</keyword>
<dbReference type="AlphaFoldDB" id="A0A0B7BZQ8"/>
<proteinExistence type="inferred from homology"/>
<dbReference type="InterPro" id="IPR037104">
    <property type="entry name" value="Annexin_sf"/>
</dbReference>
<accession>A0A0B7BZQ8</accession>
<dbReference type="PANTHER" id="PTHR10502:SF102">
    <property type="entry name" value="ANNEXIN B11"/>
    <property type="match status" value="1"/>
</dbReference>
<dbReference type="GO" id="GO:0005737">
    <property type="term" value="C:cytoplasm"/>
    <property type="evidence" value="ECO:0007669"/>
    <property type="project" value="TreeGrafter"/>
</dbReference>
<dbReference type="SMART" id="SM00335">
    <property type="entry name" value="ANX"/>
    <property type="match status" value="2"/>
</dbReference>
<dbReference type="FunFam" id="1.10.220.10:FF:000005">
    <property type="entry name" value="Annexin"/>
    <property type="match status" value="1"/>
</dbReference>
<feature type="non-terminal residue" evidence="4">
    <location>
        <position position="1"/>
    </location>
</feature>
<dbReference type="GO" id="GO:0005634">
    <property type="term" value="C:nucleus"/>
    <property type="evidence" value="ECO:0007669"/>
    <property type="project" value="TreeGrafter"/>
</dbReference>
<dbReference type="GO" id="GO:0012506">
    <property type="term" value="C:vesicle membrane"/>
    <property type="evidence" value="ECO:0007669"/>
    <property type="project" value="TreeGrafter"/>
</dbReference>
<dbReference type="FunFam" id="1.10.220.10:FF:000004">
    <property type="entry name" value="Annexin"/>
    <property type="match status" value="1"/>
</dbReference>
<evidence type="ECO:0008006" key="5">
    <source>
        <dbReference type="Google" id="ProtNLM"/>
    </source>
</evidence>
<keyword evidence="3" id="KW-0041">Annexin</keyword>
<dbReference type="InterPro" id="IPR001464">
    <property type="entry name" value="Annexin"/>
</dbReference>
<evidence type="ECO:0000256" key="1">
    <source>
        <dbReference type="ARBA" id="ARBA00007831"/>
    </source>
</evidence>
<evidence type="ECO:0000313" key="4">
    <source>
        <dbReference type="EMBL" id="CEK98417.1"/>
    </source>
</evidence>
<dbReference type="GO" id="GO:0005509">
    <property type="term" value="F:calcium ion binding"/>
    <property type="evidence" value="ECO:0007669"/>
    <property type="project" value="InterPro"/>
</dbReference>
<dbReference type="GO" id="GO:0005886">
    <property type="term" value="C:plasma membrane"/>
    <property type="evidence" value="ECO:0007669"/>
    <property type="project" value="TreeGrafter"/>
</dbReference>
<dbReference type="PRINTS" id="PR00196">
    <property type="entry name" value="ANNEXIN"/>
</dbReference>
<organism evidence="4">
    <name type="scientific">Arion vulgaris</name>
    <dbReference type="NCBI Taxonomy" id="1028688"/>
    <lineage>
        <taxon>Eukaryota</taxon>
        <taxon>Metazoa</taxon>
        <taxon>Spiralia</taxon>
        <taxon>Lophotrochozoa</taxon>
        <taxon>Mollusca</taxon>
        <taxon>Gastropoda</taxon>
        <taxon>Heterobranchia</taxon>
        <taxon>Euthyneura</taxon>
        <taxon>Panpulmonata</taxon>
        <taxon>Eupulmonata</taxon>
        <taxon>Stylommatophora</taxon>
        <taxon>Helicina</taxon>
        <taxon>Arionoidea</taxon>
        <taxon>Arionidae</taxon>
        <taxon>Arion</taxon>
    </lineage>
</organism>
<protein>
    <recommendedName>
        <fullName evidence="5">Annexin</fullName>
    </recommendedName>
</protein>
<sequence length="154" mass="17324">INMAAPPAVMPTKLSSIQPAAAFDAEKAAENLRKAMKGLGTNEDTIIDILTSNCNAQRLEIEKKYRQMYGRDLRTDLKSEISGKFLTIALAMLDHPRIFDASECNEAMKGAGTDDDALIEILSTRSNEEIQEICKQYKIMYKRELERDIHADTR</sequence>
<evidence type="ECO:0000256" key="2">
    <source>
        <dbReference type="ARBA" id="ARBA00022737"/>
    </source>
</evidence>
<dbReference type="PROSITE" id="PS51897">
    <property type="entry name" value="ANNEXIN_2"/>
    <property type="match status" value="2"/>
</dbReference>
<gene>
    <name evidence="4" type="primary">ORF218660</name>
</gene>
<feature type="non-terminal residue" evidence="4">
    <location>
        <position position="154"/>
    </location>
</feature>